<dbReference type="Pfam" id="PF00593">
    <property type="entry name" value="TonB_dep_Rec_b-barrel"/>
    <property type="match status" value="1"/>
</dbReference>
<dbReference type="InterPro" id="IPR037066">
    <property type="entry name" value="Plug_dom_sf"/>
</dbReference>
<dbReference type="EMBL" id="WKJI01000001">
    <property type="protein sequence ID" value="MRX46805.1"/>
    <property type="molecule type" value="Genomic_DNA"/>
</dbReference>
<evidence type="ECO:0000256" key="2">
    <source>
        <dbReference type="ARBA" id="ARBA00022448"/>
    </source>
</evidence>
<comment type="subcellular location">
    <subcellularLocation>
        <location evidence="1 8">Cell outer membrane</location>
        <topology evidence="1 8">Multi-pass membrane protein</topology>
    </subcellularLocation>
</comment>
<dbReference type="InterPro" id="IPR023996">
    <property type="entry name" value="TonB-dep_OMP_SusC/RagA"/>
</dbReference>
<evidence type="ECO:0000259" key="10">
    <source>
        <dbReference type="Pfam" id="PF00593"/>
    </source>
</evidence>
<feature type="domain" description="TonB-dependent receptor-like beta-barrel" evidence="10">
    <location>
        <begin position="458"/>
        <end position="935"/>
    </location>
</feature>
<keyword evidence="13" id="KW-1185">Reference proteome</keyword>
<evidence type="ECO:0000256" key="7">
    <source>
        <dbReference type="ARBA" id="ARBA00023237"/>
    </source>
</evidence>
<keyword evidence="5 9" id="KW-0798">TonB box</keyword>
<sequence>MKIKLYSPLCRYLQGVFLLFILITLSLKTFAQQSISGQVKDNAGLGIPGVYISVKNGKNTTLTDIDGNFKISANAGETLVVKSLGYTTKEILVTQATSSLQIQLETNTEKLTEVVVVGYGTVTKKEATGAIAQVSSKQIEEVPVQNAIQALQGRAAGVDVTSNARPGELGSIRVRGNRSLLAGNDPLYVVDGIPLTAGGIDAINPHDIETIDVLKDAASTAIFGSRGANGVVMITTKKGKSGTAKINYNVITNFDNINYLDENFTAGEYAEYRRDAYRALSNNPSSGYSTPYPNPVEDKRILGNDPNAWENIARGYTWLDKENLIAQTRPTTAAEQALWGVTQVPIYNGDLIPTTNWTDYVSGTGITQDHTLSLSMGSEKMNAYVSGGYLDQVGTNNGQDYKRYNLKTSFDLKPTTWFILGGSITGTWSVQNFGFMGTGSRGANGIYAAALGMLPFAVPYDANGQFIYNPGADINIVNPIQEDKFVINERTSLRALGSLYAELNFLKDFKYRINFGPDFRNFRNGQFQDKQSLLRGGGAPTSTNFARLSQNQAFAWTLDNLIYYDKTINKQHKIGLTLLQSSTFNRIEGSDMSAIDLPYNSQLWYNLGSTSQGKLQGWGSNYSKYTLSSYMARVNYSLSDKYILTASARWDGSSVLAEGNKWDFFPSASVAWRMEQENFIKNINWISQLKPRLGIGVTGNSSVDPYSTAGAIILMPIVFGTQVSTGYIPSDPKAANPGTLPNRELSWEKTTSVNLGIDFGFLRDRISGSIDFYRTTTNDLLFNRPVNLVTGFTSIFFNTGQTRGKGLDFSVNTVNIDSKDFRWNTTLNLSLNNAEVVETAFGKVNDVGQNLFIGENPYIFYDYKKIGIWQTSDADELAKFNANGSNFKPGDIRVEDVNGDYKIDAINDRQILGNRFGTWNGGITNTLAYKNWNLSFFVIARGGFLIEGGASDLQGRYNSRKVNYWTPDNPSNEYPRADFGNGGQPLFYSAMNYQDGTFVKVRNISLGYNLPKKAIQPLKMSNLNIYAQVLNPFLYTKNGFIDPDIFSSISSRTFVLGLNASF</sequence>
<dbReference type="Proteomes" id="UP000462931">
    <property type="component" value="Unassembled WGS sequence"/>
</dbReference>
<evidence type="ECO:0000256" key="6">
    <source>
        <dbReference type="ARBA" id="ARBA00023136"/>
    </source>
</evidence>
<evidence type="ECO:0000256" key="1">
    <source>
        <dbReference type="ARBA" id="ARBA00004571"/>
    </source>
</evidence>
<dbReference type="SUPFAM" id="SSF56935">
    <property type="entry name" value="Porins"/>
    <property type="match status" value="1"/>
</dbReference>
<dbReference type="InterPro" id="IPR000531">
    <property type="entry name" value="Beta-barrel_TonB"/>
</dbReference>
<dbReference type="InterPro" id="IPR023997">
    <property type="entry name" value="TonB-dep_OMP_SusC/RagA_CS"/>
</dbReference>
<feature type="domain" description="TonB-dependent receptor plug" evidence="11">
    <location>
        <begin position="124"/>
        <end position="231"/>
    </location>
</feature>
<proteinExistence type="inferred from homology"/>
<dbReference type="PROSITE" id="PS52016">
    <property type="entry name" value="TONB_DEPENDENT_REC_3"/>
    <property type="match status" value="1"/>
</dbReference>
<dbReference type="Pfam" id="PF07715">
    <property type="entry name" value="Plug"/>
    <property type="match status" value="1"/>
</dbReference>
<dbReference type="InterPro" id="IPR039426">
    <property type="entry name" value="TonB-dep_rcpt-like"/>
</dbReference>
<evidence type="ECO:0000313" key="13">
    <source>
        <dbReference type="Proteomes" id="UP000462931"/>
    </source>
</evidence>
<keyword evidence="3 8" id="KW-1134">Transmembrane beta strand</keyword>
<dbReference type="InterPro" id="IPR012910">
    <property type="entry name" value="Plug_dom"/>
</dbReference>
<evidence type="ECO:0000256" key="9">
    <source>
        <dbReference type="RuleBase" id="RU003357"/>
    </source>
</evidence>
<dbReference type="InterPro" id="IPR008969">
    <property type="entry name" value="CarboxyPept-like_regulatory"/>
</dbReference>
<protein>
    <submittedName>
        <fullName evidence="12">SusC/RagA family TonB-linked outer membrane protein</fullName>
    </submittedName>
</protein>
<dbReference type="SUPFAM" id="SSF49464">
    <property type="entry name" value="Carboxypeptidase regulatory domain-like"/>
    <property type="match status" value="1"/>
</dbReference>
<dbReference type="Gene3D" id="2.170.130.10">
    <property type="entry name" value="TonB-dependent receptor, plug domain"/>
    <property type="match status" value="1"/>
</dbReference>
<evidence type="ECO:0000313" key="12">
    <source>
        <dbReference type="EMBL" id="MRX46805.1"/>
    </source>
</evidence>
<dbReference type="Pfam" id="PF13715">
    <property type="entry name" value="CarbopepD_reg_2"/>
    <property type="match status" value="1"/>
</dbReference>
<reference evidence="12 13" key="1">
    <citation type="submission" date="2019-11" db="EMBL/GenBank/DDBJ databases">
        <authorList>
            <person name="Cheng Q."/>
            <person name="Yang Z."/>
        </authorList>
    </citation>
    <scope>NUCLEOTIDE SEQUENCE [LARGE SCALE GENOMIC DNA]</scope>
    <source>
        <strain evidence="12 13">HX-22-1</strain>
    </source>
</reference>
<dbReference type="NCBIfam" id="TIGR04057">
    <property type="entry name" value="SusC_RagA_signa"/>
    <property type="match status" value="1"/>
</dbReference>
<dbReference type="InterPro" id="IPR036942">
    <property type="entry name" value="Beta-barrel_TonB_sf"/>
</dbReference>
<evidence type="ECO:0000259" key="11">
    <source>
        <dbReference type="Pfam" id="PF07715"/>
    </source>
</evidence>
<comment type="similarity">
    <text evidence="8 9">Belongs to the TonB-dependent receptor family.</text>
</comment>
<dbReference type="GO" id="GO:0009279">
    <property type="term" value="C:cell outer membrane"/>
    <property type="evidence" value="ECO:0007669"/>
    <property type="project" value="UniProtKB-SubCell"/>
</dbReference>
<dbReference type="Gene3D" id="2.40.170.20">
    <property type="entry name" value="TonB-dependent receptor, beta-barrel domain"/>
    <property type="match status" value="1"/>
</dbReference>
<name>A0A7K0FMZ8_9SPHI</name>
<dbReference type="RefSeq" id="WP_154286842.1">
    <property type="nucleotide sequence ID" value="NZ_WKJI01000001.1"/>
</dbReference>
<comment type="caution">
    <text evidence="12">The sequence shown here is derived from an EMBL/GenBank/DDBJ whole genome shotgun (WGS) entry which is preliminary data.</text>
</comment>
<dbReference type="AlphaFoldDB" id="A0A7K0FMZ8"/>
<accession>A0A7K0FMZ8</accession>
<dbReference type="NCBIfam" id="TIGR04056">
    <property type="entry name" value="OMP_RagA_SusC"/>
    <property type="match status" value="1"/>
</dbReference>
<keyword evidence="6 8" id="KW-0472">Membrane</keyword>
<keyword evidence="2 8" id="KW-0813">Transport</keyword>
<evidence type="ECO:0000256" key="4">
    <source>
        <dbReference type="ARBA" id="ARBA00022692"/>
    </source>
</evidence>
<evidence type="ECO:0000256" key="5">
    <source>
        <dbReference type="ARBA" id="ARBA00023077"/>
    </source>
</evidence>
<organism evidence="12 13">
    <name type="scientific">Pedobacter puniceum</name>
    <dbReference type="NCBI Taxonomy" id="2666136"/>
    <lineage>
        <taxon>Bacteria</taxon>
        <taxon>Pseudomonadati</taxon>
        <taxon>Bacteroidota</taxon>
        <taxon>Sphingobacteriia</taxon>
        <taxon>Sphingobacteriales</taxon>
        <taxon>Sphingobacteriaceae</taxon>
        <taxon>Pedobacter</taxon>
    </lineage>
</organism>
<dbReference type="Gene3D" id="2.60.40.1120">
    <property type="entry name" value="Carboxypeptidase-like, regulatory domain"/>
    <property type="match status" value="1"/>
</dbReference>
<evidence type="ECO:0000256" key="3">
    <source>
        <dbReference type="ARBA" id="ARBA00022452"/>
    </source>
</evidence>
<keyword evidence="7 8" id="KW-0998">Cell outer membrane</keyword>
<keyword evidence="4 8" id="KW-0812">Transmembrane</keyword>
<gene>
    <name evidence="12" type="ORF">GJJ64_06375</name>
</gene>
<evidence type="ECO:0000256" key="8">
    <source>
        <dbReference type="PROSITE-ProRule" id="PRU01360"/>
    </source>
</evidence>